<evidence type="ECO:0000313" key="1">
    <source>
        <dbReference type="EMBL" id="CZT23248.1"/>
    </source>
</evidence>
<dbReference type="Proteomes" id="UP000225277">
    <property type="component" value="Unassembled WGS sequence"/>
</dbReference>
<sequence length="225" mass="24912">MSSRLMKLPAELRVRIYEYTFGDSVPDEVGVYVGSEADDAGGESAALEESAVSDQSIMLGKKEPRQIDLLKAKDHYPQTSLLVTCKLIYKEAGPVFEAAAKVFWDIDVFNINLAEQGHYLAESIGDFLEQMGIIGAKLRSMSVLRKHGLKGFRCSWPSVCFTMRADEDGVPFVLHSGSTARTLPYKAAWYARSLFVCLRRESPECGLLHILELFTSLPPGTLIEG</sequence>
<evidence type="ECO:0000313" key="2">
    <source>
        <dbReference type="Proteomes" id="UP000225277"/>
    </source>
</evidence>
<accession>A0A2D3VND5</accession>
<dbReference type="GeneID" id="35604038"/>
<dbReference type="RefSeq" id="XP_023629972.1">
    <property type="nucleotide sequence ID" value="XM_023774204.1"/>
</dbReference>
<reference evidence="1 2" key="1">
    <citation type="submission" date="2016-03" db="EMBL/GenBank/DDBJ databases">
        <authorList>
            <person name="Ploux O."/>
        </authorList>
    </citation>
    <scope>NUCLEOTIDE SEQUENCE [LARGE SCALE GENOMIC DNA]</scope>
    <source>
        <strain evidence="1 2">URUG2</strain>
    </source>
</reference>
<dbReference type="AlphaFoldDB" id="A0A2D3VND5"/>
<proteinExistence type="predicted"/>
<name>A0A2D3VND5_9PEZI</name>
<keyword evidence="2" id="KW-1185">Reference proteome</keyword>
<organism evidence="1 2">
    <name type="scientific">Ramularia collo-cygni</name>
    <dbReference type="NCBI Taxonomy" id="112498"/>
    <lineage>
        <taxon>Eukaryota</taxon>
        <taxon>Fungi</taxon>
        <taxon>Dikarya</taxon>
        <taxon>Ascomycota</taxon>
        <taxon>Pezizomycotina</taxon>
        <taxon>Dothideomycetes</taxon>
        <taxon>Dothideomycetidae</taxon>
        <taxon>Mycosphaerellales</taxon>
        <taxon>Mycosphaerellaceae</taxon>
        <taxon>Ramularia</taxon>
    </lineage>
</organism>
<gene>
    <name evidence="1" type="ORF">RCC_08959</name>
</gene>
<dbReference type="EMBL" id="FJUY01000016">
    <property type="protein sequence ID" value="CZT23248.1"/>
    <property type="molecule type" value="Genomic_DNA"/>
</dbReference>
<protein>
    <submittedName>
        <fullName evidence="1">Uncharacterized protein</fullName>
    </submittedName>
</protein>